<dbReference type="EMBL" id="BAABME010018936">
    <property type="protein sequence ID" value="GAA0155511.1"/>
    <property type="molecule type" value="Genomic_DNA"/>
</dbReference>
<accession>A0AAV3PXY2</accession>
<evidence type="ECO:0000313" key="1">
    <source>
        <dbReference type="EMBL" id="GAA0155511.1"/>
    </source>
</evidence>
<organism evidence="1 2">
    <name type="scientific">Lithospermum erythrorhizon</name>
    <name type="common">Purple gromwell</name>
    <name type="synonym">Lithospermum officinale var. erythrorhizon</name>
    <dbReference type="NCBI Taxonomy" id="34254"/>
    <lineage>
        <taxon>Eukaryota</taxon>
        <taxon>Viridiplantae</taxon>
        <taxon>Streptophyta</taxon>
        <taxon>Embryophyta</taxon>
        <taxon>Tracheophyta</taxon>
        <taxon>Spermatophyta</taxon>
        <taxon>Magnoliopsida</taxon>
        <taxon>eudicotyledons</taxon>
        <taxon>Gunneridae</taxon>
        <taxon>Pentapetalae</taxon>
        <taxon>asterids</taxon>
        <taxon>lamiids</taxon>
        <taxon>Boraginales</taxon>
        <taxon>Boraginaceae</taxon>
        <taxon>Boraginoideae</taxon>
        <taxon>Lithospermeae</taxon>
        <taxon>Lithospermum</taxon>
    </lineage>
</organism>
<dbReference type="Proteomes" id="UP001454036">
    <property type="component" value="Unassembled WGS sequence"/>
</dbReference>
<dbReference type="AlphaFoldDB" id="A0AAV3PXY2"/>
<keyword evidence="2" id="KW-1185">Reference proteome</keyword>
<proteinExistence type="predicted"/>
<evidence type="ECO:0000313" key="2">
    <source>
        <dbReference type="Proteomes" id="UP001454036"/>
    </source>
</evidence>
<sequence>MSSAGGPDGKPAIHSLGSKCLHVRVYEEASLDLIIFLFPSPLNILLGLNKKKDKVIEEPTGDVYNPRLQQAYEEYLVLFREEYGEDTDRLRGTRPSSPVTVIEDLLRRCAEEEAMNKALEKKLEEV</sequence>
<gene>
    <name evidence="1" type="ORF">LIER_38104</name>
</gene>
<comment type="caution">
    <text evidence="1">The sequence shown here is derived from an EMBL/GenBank/DDBJ whole genome shotgun (WGS) entry which is preliminary data.</text>
</comment>
<protein>
    <submittedName>
        <fullName evidence="1">Uncharacterized protein</fullName>
    </submittedName>
</protein>
<name>A0AAV3PXY2_LITER</name>
<reference evidence="1 2" key="1">
    <citation type="submission" date="2024-01" db="EMBL/GenBank/DDBJ databases">
        <title>The complete chloroplast genome sequence of Lithospermum erythrorhizon: insights into the phylogenetic relationship among Boraginaceae species and the maternal lineages of purple gromwells.</title>
        <authorList>
            <person name="Okada T."/>
            <person name="Watanabe K."/>
        </authorList>
    </citation>
    <scope>NUCLEOTIDE SEQUENCE [LARGE SCALE GENOMIC DNA]</scope>
</reference>